<accession>A0A7V2AVX1</accession>
<dbReference type="InterPro" id="IPR003961">
    <property type="entry name" value="FN3_dom"/>
</dbReference>
<organism evidence="3">
    <name type="scientific">Eiseniibacteriota bacterium</name>
    <dbReference type="NCBI Taxonomy" id="2212470"/>
    <lineage>
        <taxon>Bacteria</taxon>
        <taxon>Candidatus Eiseniibacteriota</taxon>
    </lineage>
</organism>
<dbReference type="CDD" id="cd00063">
    <property type="entry name" value="FN3"/>
    <property type="match status" value="1"/>
</dbReference>
<keyword evidence="1" id="KW-0732">Signal</keyword>
<feature type="domain" description="Fibronectin type-III" evidence="2">
    <location>
        <begin position="138"/>
        <end position="232"/>
    </location>
</feature>
<dbReference type="PROSITE" id="PS50853">
    <property type="entry name" value="FN3"/>
    <property type="match status" value="1"/>
</dbReference>
<feature type="chain" id="PRO_5031210031" evidence="1">
    <location>
        <begin position="28"/>
        <end position="249"/>
    </location>
</feature>
<proteinExistence type="predicted"/>
<sequence length="249" mass="27206">MRSTLINIAAIIAVLSAGLLASCGDDASPVSPENSPPRVPNLPEPADSSFYVREYLELSWECSDPDGDEVIYSIQVKEDDAYMVFSGQTTLKTMGTGLFLLRDTMYTWRVVATDGLESSESPWWTFFTPEWSNEPPFSPADPHPASGEFDVQTTGLHLTWSAGDPDQDDVLTYDVYFGTGSDPGLAASGLSETSLALPALDYDTVYFWRVVSTDSHGESTSSPVWPFSTRAQPGELLARLLKLQGDLED</sequence>
<dbReference type="AlphaFoldDB" id="A0A7V2AVX1"/>
<evidence type="ECO:0000256" key="1">
    <source>
        <dbReference type="SAM" id="SignalP"/>
    </source>
</evidence>
<gene>
    <name evidence="3" type="ORF">ENO08_07220</name>
</gene>
<name>A0A7V2AVX1_UNCEI</name>
<dbReference type="SUPFAM" id="SSF49265">
    <property type="entry name" value="Fibronectin type III"/>
    <property type="match status" value="1"/>
</dbReference>
<evidence type="ECO:0000259" key="2">
    <source>
        <dbReference type="PROSITE" id="PS50853"/>
    </source>
</evidence>
<dbReference type="EMBL" id="DSEC01000514">
    <property type="protein sequence ID" value="HER44231.1"/>
    <property type="molecule type" value="Genomic_DNA"/>
</dbReference>
<reference evidence="3" key="1">
    <citation type="journal article" date="2020" name="mSystems">
        <title>Genome- and Community-Level Interaction Insights into Carbon Utilization and Element Cycling Functions of Hydrothermarchaeota in Hydrothermal Sediment.</title>
        <authorList>
            <person name="Zhou Z."/>
            <person name="Liu Y."/>
            <person name="Xu W."/>
            <person name="Pan J."/>
            <person name="Luo Z.H."/>
            <person name="Li M."/>
        </authorList>
    </citation>
    <scope>NUCLEOTIDE SEQUENCE [LARGE SCALE GENOMIC DNA]</scope>
    <source>
        <strain evidence="3">SpSt-1233</strain>
    </source>
</reference>
<dbReference type="Proteomes" id="UP000886069">
    <property type="component" value="Unassembled WGS sequence"/>
</dbReference>
<dbReference type="Gene3D" id="2.60.40.10">
    <property type="entry name" value="Immunoglobulins"/>
    <property type="match status" value="2"/>
</dbReference>
<dbReference type="InterPro" id="IPR036116">
    <property type="entry name" value="FN3_sf"/>
</dbReference>
<dbReference type="InterPro" id="IPR013783">
    <property type="entry name" value="Ig-like_fold"/>
</dbReference>
<dbReference type="PROSITE" id="PS51257">
    <property type="entry name" value="PROKAR_LIPOPROTEIN"/>
    <property type="match status" value="1"/>
</dbReference>
<feature type="signal peptide" evidence="1">
    <location>
        <begin position="1"/>
        <end position="27"/>
    </location>
</feature>
<comment type="caution">
    <text evidence="3">The sequence shown here is derived from an EMBL/GenBank/DDBJ whole genome shotgun (WGS) entry which is preliminary data.</text>
</comment>
<protein>
    <submittedName>
        <fullName evidence="3">Fibronectin type III domain-containing protein</fullName>
    </submittedName>
</protein>
<evidence type="ECO:0000313" key="3">
    <source>
        <dbReference type="EMBL" id="HER44231.1"/>
    </source>
</evidence>